<dbReference type="Pfam" id="PF01145">
    <property type="entry name" value="Band_7"/>
    <property type="match status" value="1"/>
</dbReference>
<dbReference type="InterPro" id="IPR043202">
    <property type="entry name" value="Band-7_stomatin-like"/>
</dbReference>
<feature type="transmembrane region" description="Helical" evidence="3">
    <location>
        <begin position="53"/>
        <end position="78"/>
    </location>
</feature>
<feature type="region of interest" description="Disordered" evidence="2">
    <location>
        <begin position="1"/>
        <end position="31"/>
    </location>
</feature>
<evidence type="ECO:0000256" key="3">
    <source>
        <dbReference type="SAM" id="Phobius"/>
    </source>
</evidence>
<proteinExistence type="inferred from homology"/>
<dbReference type="InterPro" id="IPR036013">
    <property type="entry name" value="Band_7/SPFH_dom_sf"/>
</dbReference>
<dbReference type="InterPro" id="IPR001107">
    <property type="entry name" value="Band_7"/>
</dbReference>
<dbReference type="PANTHER" id="PTHR10264">
    <property type="entry name" value="BAND 7 PROTEIN-RELATED"/>
    <property type="match status" value="1"/>
</dbReference>
<keyword evidence="3" id="KW-0472">Membrane</keyword>
<evidence type="ECO:0000313" key="5">
    <source>
        <dbReference type="EMBL" id="KER32696.1"/>
    </source>
</evidence>
<evidence type="ECO:0000313" key="6">
    <source>
        <dbReference type="Proteomes" id="UP000054324"/>
    </source>
</evidence>
<protein>
    <recommendedName>
        <fullName evidence="4">Band 7 domain-containing protein</fullName>
    </recommendedName>
</protein>
<sequence>LEAGLANSTEPNKVRQRKHRQSASDVRDVHQNSFPAATEQADLEPEGHGFCGYFVIVLAALLSLCTFPLTVWFSFAIIQSYEKGIMLRLGKLRKQNGSAILNSGIRFKLPCVDQMIKVDMRTVTVNIPPQDILTKDSVTVTVDALVYMHVVDPASAILRVENWQMSTQLLAVSILRTVLGTYDLAELLTRRSEIDSQLRSELDQGTDPWGIKVERVEIKDVSLPQDMQRAMAAEAQAARAASAKVIAAKGELDASEMLREAALKMSATPVALHLRYLQTLATIATEQNSTIVFPLAMEWLDSFRPKKRCKVERVEIKDVSLPQDMQRAMAAEAQAARAASAKVIAAKGELDASEMLREAALKMSATPVALHLRYLQTLATIATEQNSTIVFPLAMEWLDSFRPKK</sequence>
<feature type="compositionally biased region" description="Polar residues" evidence="2">
    <location>
        <begin position="1"/>
        <end position="11"/>
    </location>
</feature>
<dbReference type="RefSeq" id="XP_009163663.1">
    <property type="nucleotide sequence ID" value="XM_009165399.1"/>
</dbReference>
<dbReference type="PRINTS" id="PR00721">
    <property type="entry name" value="STOMATIN"/>
</dbReference>
<name>A0A075A057_OPIVI</name>
<evidence type="ECO:0000256" key="1">
    <source>
        <dbReference type="ARBA" id="ARBA00008164"/>
    </source>
</evidence>
<dbReference type="Gene3D" id="3.30.479.30">
    <property type="entry name" value="Band 7 domain"/>
    <property type="match status" value="1"/>
</dbReference>
<evidence type="ECO:0000259" key="4">
    <source>
        <dbReference type="SMART" id="SM00244"/>
    </source>
</evidence>
<dbReference type="EMBL" id="KL596632">
    <property type="protein sequence ID" value="KER32696.1"/>
    <property type="molecule type" value="Genomic_DNA"/>
</dbReference>
<dbReference type="Gene3D" id="6.10.250.2090">
    <property type="match status" value="2"/>
</dbReference>
<dbReference type="CTD" id="20326948"/>
<evidence type="ECO:0000256" key="2">
    <source>
        <dbReference type="SAM" id="MobiDB-lite"/>
    </source>
</evidence>
<dbReference type="GeneID" id="20326948"/>
<dbReference type="AlphaFoldDB" id="A0A075A057"/>
<dbReference type="FunFam" id="3.30.479.30:FF:000004">
    <property type="entry name" value="Putative membrane protease family, stomatin"/>
    <property type="match status" value="1"/>
</dbReference>
<comment type="similarity">
    <text evidence="1">Belongs to the band 7/mec-2 family.</text>
</comment>
<keyword evidence="3" id="KW-0812">Transmembrane</keyword>
<organism evidence="5 6">
    <name type="scientific">Opisthorchis viverrini</name>
    <name type="common">Southeast Asian liver fluke</name>
    <dbReference type="NCBI Taxonomy" id="6198"/>
    <lineage>
        <taxon>Eukaryota</taxon>
        <taxon>Metazoa</taxon>
        <taxon>Spiralia</taxon>
        <taxon>Lophotrochozoa</taxon>
        <taxon>Platyhelminthes</taxon>
        <taxon>Trematoda</taxon>
        <taxon>Digenea</taxon>
        <taxon>Opisthorchiida</taxon>
        <taxon>Opisthorchiata</taxon>
        <taxon>Opisthorchiidae</taxon>
        <taxon>Opisthorchis</taxon>
    </lineage>
</organism>
<keyword evidence="6" id="KW-1185">Reference proteome</keyword>
<feature type="domain" description="Band 7" evidence="4">
    <location>
        <begin position="73"/>
        <end position="235"/>
    </location>
</feature>
<dbReference type="InterPro" id="IPR001972">
    <property type="entry name" value="Stomatin_HflK_fam"/>
</dbReference>
<dbReference type="Proteomes" id="UP000054324">
    <property type="component" value="Unassembled WGS sequence"/>
</dbReference>
<keyword evidence="3" id="KW-1133">Transmembrane helix</keyword>
<dbReference type="PANTHER" id="PTHR10264:SF19">
    <property type="entry name" value="AT06885P-RELATED"/>
    <property type="match status" value="1"/>
</dbReference>
<accession>A0A075A057</accession>
<dbReference type="OrthoDB" id="2105077at2759"/>
<gene>
    <name evidence="5" type="ORF">T265_12780</name>
</gene>
<reference evidence="5 6" key="1">
    <citation type="submission" date="2013-11" db="EMBL/GenBank/DDBJ databases">
        <title>Opisthorchis viverrini - life in the bile duct.</title>
        <authorList>
            <person name="Young N.D."/>
            <person name="Nagarajan N."/>
            <person name="Lin S.J."/>
            <person name="Korhonen P.K."/>
            <person name="Jex A.R."/>
            <person name="Hall R.S."/>
            <person name="Safavi-Hemami H."/>
            <person name="Kaewkong W."/>
            <person name="Bertrand D."/>
            <person name="Gao S."/>
            <person name="Seet Q."/>
            <person name="Wongkham S."/>
            <person name="Teh B.T."/>
            <person name="Wongkham C."/>
            <person name="Intapan P.M."/>
            <person name="Maleewong W."/>
            <person name="Yang X."/>
            <person name="Hu M."/>
            <person name="Wang Z."/>
            <person name="Hofmann A."/>
            <person name="Sternberg P.W."/>
            <person name="Tan P."/>
            <person name="Wang J."/>
            <person name="Gasser R.B."/>
        </authorList>
    </citation>
    <scope>NUCLEOTIDE SEQUENCE [LARGE SCALE GENOMIC DNA]</scope>
</reference>
<dbReference type="SMART" id="SM00244">
    <property type="entry name" value="PHB"/>
    <property type="match status" value="1"/>
</dbReference>
<feature type="non-terminal residue" evidence="5">
    <location>
        <position position="1"/>
    </location>
</feature>
<dbReference type="KEGG" id="ovi:T265_12780"/>
<dbReference type="SUPFAM" id="SSF117892">
    <property type="entry name" value="Band 7/SPFH domain"/>
    <property type="match status" value="1"/>
</dbReference>
<dbReference type="STRING" id="6198.A0A075A057"/>
<dbReference type="GO" id="GO:0009898">
    <property type="term" value="C:cytoplasmic side of plasma membrane"/>
    <property type="evidence" value="ECO:0007669"/>
    <property type="project" value="UniProtKB-ARBA"/>
</dbReference>